<dbReference type="EMBL" id="VLLL01000006">
    <property type="protein sequence ID" value="TWJ12934.1"/>
    <property type="molecule type" value="Genomic_DNA"/>
</dbReference>
<dbReference type="GO" id="GO:0005886">
    <property type="term" value="C:plasma membrane"/>
    <property type="evidence" value="ECO:0007669"/>
    <property type="project" value="UniProtKB-SubCell"/>
</dbReference>
<dbReference type="PANTHER" id="PTHR30086">
    <property type="entry name" value="ARGININE EXPORTER PROTEIN ARGO"/>
    <property type="match status" value="1"/>
</dbReference>
<evidence type="ECO:0000256" key="4">
    <source>
        <dbReference type="ARBA" id="ARBA00022989"/>
    </source>
</evidence>
<evidence type="ECO:0000256" key="2">
    <source>
        <dbReference type="ARBA" id="ARBA00022475"/>
    </source>
</evidence>
<dbReference type="AlphaFoldDB" id="A0A562V4W6"/>
<protein>
    <submittedName>
        <fullName evidence="7">Threonine/homoserine/homoserine lactone efflux protein</fullName>
    </submittedName>
</protein>
<evidence type="ECO:0000256" key="3">
    <source>
        <dbReference type="ARBA" id="ARBA00022692"/>
    </source>
</evidence>
<organism evidence="7 8">
    <name type="scientific">Stackebrandtia albiflava</name>
    <dbReference type="NCBI Taxonomy" id="406432"/>
    <lineage>
        <taxon>Bacteria</taxon>
        <taxon>Bacillati</taxon>
        <taxon>Actinomycetota</taxon>
        <taxon>Actinomycetes</taxon>
        <taxon>Glycomycetales</taxon>
        <taxon>Glycomycetaceae</taxon>
        <taxon>Stackebrandtia</taxon>
    </lineage>
</organism>
<keyword evidence="5 6" id="KW-0472">Membrane</keyword>
<feature type="transmembrane region" description="Helical" evidence="6">
    <location>
        <begin position="6"/>
        <end position="30"/>
    </location>
</feature>
<sequence>MLPEAATYLAYLGAIALLMITPGPDMMFVLANAGRWGVRAGVAAAVGVAAGEAVHVAAAAVGLASLFAANPVLYQVVRYAGAGYLVWLGIRALRHRADTARPQSGESGWWRSFRRGLVTNVLNPKMALFTVAFLPQFIDPARGFVTGQLLVLGATFIAVQLTVDLGLALLAGRFGDRWLRRPSVARRINTVTGTVFIGLGARLATLG</sequence>
<dbReference type="GO" id="GO:0015171">
    <property type="term" value="F:amino acid transmembrane transporter activity"/>
    <property type="evidence" value="ECO:0007669"/>
    <property type="project" value="TreeGrafter"/>
</dbReference>
<feature type="transmembrane region" description="Helical" evidence="6">
    <location>
        <begin position="42"/>
        <end position="66"/>
    </location>
</feature>
<dbReference type="PANTHER" id="PTHR30086:SF20">
    <property type="entry name" value="ARGININE EXPORTER PROTEIN ARGO-RELATED"/>
    <property type="match status" value="1"/>
</dbReference>
<feature type="transmembrane region" description="Helical" evidence="6">
    <location>
        <begin position="150"/>
        <end position="171"/>
    </location>
</feature>
<evidence type="ECO:0000256" key="5">
    <source>
        <dbReference type="ARBA" id="ARBA00023136"/>
    </source>
</evidence>
<keyword evidence="8" id="KW-1185">Reference proteome</keyword>
<feature type="transmembrane region" description="Helical" evidence="6">
    <location>
        <begin position="72"/>
        <end position="93"/>
    </location>
</feature>
<dbReference type="Pfam" id="PF01810">
    <property type="entry name" value="LysE"/>
    <property type="match status" value="1"/>
</dbReference>
<feature type="transmembrane region" description="Helical" evidence="6">
    <location>
        <begin position="117"/>
        <end position="138"/>
    </location>
</feature>
<proteinExistence type="predicted"/>
<keyword evidence="3 6" id="KW-0812">Transmembrane</keyword>
<comment type="caution">
    <text evidence="7">The sequence shown here is derived from an EMBL/GenBank/DDBJ whole genome shotgun (WGS) entry which is preliminary data.</text>
</comment>
<evidence type="ECO:0000256" key="6">
    <source>
        <dbReference type="SAM" id="Phobius"/>
    </source>
</evidence>
<keyword evidence="4 6" id="KW-1133">Transmembrane helix</keyword>
<dbReference type="PIRSF" id="PIRSF006324">
    <property type="entry name" value="LeuE"/>
    <property type="match status" value="1"/>
</dbReference>
<dbReference type="Proteomes" id="UP000321617">
    <property type="component" value="Unassembled WGS sequence"/>
</dbReference>
<comment type="subcellular location">
    <subcellularLocation>
        <location evidence="1">Cell membrane</location>
        <topology evidence="1">Multi-pass membrane protein</topology>
    </subcellularLocation>
</comment>
<accession>A0A562V4W6</accession>
<reference evidence="7 8" key="1">
    <citation type="journal article" date="2013" name="Stand. Genomic Sci.">
        <title>Genomic Encyclopedia of Type Strains, Phase I: The one thousand microbial genomes (KMG-I) project.</title>
        <authorList>
            <person name="Kyrpides N.C."/>
            <person name="Woyke T."/>
            <person name="Eisen J.A."/>
            <person name="Garrity G."/>
            <person name="Lilburn T.G."/>
            <person name="Beck B.J."/>
            <person name="Whitman W.B."/>
            <person name="Hugenholtz P."/>
            <person name="Klenk H.P."/>
        </authorList>
    </citation>
    <scope>NUCLEOTIDE SEQUENCE [LARGE SCALE GENOMIC DNA]</scope>
    <source>
        <strain evidence="7 8">DSM 45044</strain>
    </source>
</reference>
<dbReference type="InterPro" id="IPR001123">
    <property type="entry name" value="LeuE-type"/>
</dbReference>
<keyword evidence="2" id="KW-1003">Cell membrane</keyword>
<gene>
    <name evidence="7" type="ORF">LX16_3701</name>
</gene>
<evidence type="ECO:0000313" key="8">
    <source>
        <dbReference type="Proteomes" id="UP000321617"/>
    </source>
</evidence>
<dbReference type="RefSeq" id="WP_147140427.1">
    <property type="nucleotide sequence ID" value="NZ_BAABIJ010000002.1"/>
</dbReference>
<name>A0A562V4W6_9ACTN</name>
<dbReference type="OrthoDB" id="9784202at2"/>
<evidence type="ECO:0000256" key="1">
    <source>
        <dbReference type="ARBA" id="ARBA00004651"/>
    </source>
</evidence>
<evidence type="ECO:0000313" key="7">
    <source>
        <dbReference type="EMBL" id="TWJ12934.1"/>
    </source>
</evidence>